<evidence type="ECO:0000313" key="3">
    <source>
        <dbReference type="Proteomes" id="UP000484076"/>
    </source>
</evidence>
<gene>
    <name evidence="2" type="ORF">GEU84_009825</name>
</gene>
<dbReference type="EMBL" id="WHUT02000005">
    <property type="protein sequence ID" value="NUB44681.1"/>
    <property type="molecule type" value="Genomic_DNA"/>
</dbReference>
<dbReference type="Proteomes" id="UP000484076">
    <property type="component" value="Unassembled WGS sequence"/>
</dbReference>
<feature type="chain" id="PRO_5036447420" description="Peptidase inhibitor I78 family protein" evidence="1">
    <location>
        <begin position="16"/>
        <end position="93"/>
    </location>
</feature>
<dbReference type="RefSeq" id="WP_152825962.1">
    <property type="nucleotide sequence ID" value="NZ_WHUT02000005.1"/>
</dbReference>
<evidence type="ECO:0008006" key="4">
    <source>
        <dbReference type="Google" id="ProtNLM"/>
    </source>
</evidence>
<comment type="caution">
    <text evidence="2">The sequence shown here is derived from an EMBL/GenBank/DDBJ whole genome shotgun (WGS) entry which is preliminary data.</text>
</comment>
<dbReference type="AlphaFoldDB" id="A0A8X8H076"/>
<sequence>MMRLALAMTAAAALAACQMETPPAPPADLPENACGAAALQNLVGQPASVLETMRFAATTRIIRPDMAVTMDFSPERLNIEIDRAEMISRVACG</sequence>
<dbReference type="Gene3D" id="3.30.10.10">
    <property type="entry name" value="Trypsin Inhibitor V, subunit A"/>
    <property type="match status" value="1"/>
</dbReference>
<dbReference type="PROSITE" id="PS51257">
    <property type="entry name" value="PROKAR_LIPOPROTEIN"/>
    <property type="match status" value="1"/>
</dbReference>
<dbReference type="PANTHER" id="PTHR39600">
    <property type="entry name" value="PEPTIDASE INHIBITOR I78 FAMILY PROTEIN"/>
    <property type="match status" value="1"/>
</dbReference>
<keyword evidence="3" id="KW-1185">Reference proteome</keyword>
<proteinExistence type="predicted"/>
<dbReference type="PANTHER" id="PTHR39600:SF1">
    <property type="entry name" value="PEPTIDASE INHIBITOR I78 FAMILY PROTEIN"/>
    <property type="match status" value="1"/>
</dbReference>
<feature type="signal peptide" evidence="1">
    <location>
        <begin position="1"/>
        <end position="15"/>
    </location>
</feature>
<dbReference type="InterPro" id="IPR021719">
    <property type="entry name" value="Prot_inh_I78"/>
</dbReference>
<evidence type="ECO:0000256" key="1">
    <source>
        <dbReference type="SAM" id="SignalP"/>
    </source>
</evidence>
<evidence type="ECO:0000313" key="2">
    <source>
        <dbReference type="EMBL" id="NUB44681.1"/>
    </source>
</evidence>
<protein>
    <recommendedName>
        <fullName evidence="4">Peptidase inhibitor I78 family protein</fullName>
    </recommendedName>
</protein>
<reference evidence="2" key="1">
    <citation type="submission" date="2020-05" db="EMBL/GenBank/DDBJ databases">
        <title>Fertoebacter nigrum gen. nov., sp. nov., a new member of the family Rhodobacteraceae.</title>
        <authorList>
            <person name="Szuroczki S."/>
            <person name="Abbaszade G."/>
            <person name="Buni D."/>
            <person name="Schumann P."/>
            <person name="Toth E."/>
        </authorList>
    </citation>
    <scope>NUCLEOTIDE SEQUENCE</scope>
    <source>
        <strain evidence="2">RG-N-1a</strain>
    </source>
</reference>
<dbReference type="Pfam" id="PF11720">
    <property type="entry name" value="Inhibitor_I78"/>
    <property type="match status" value="1"/>
</dbReference>
<keyword evidence="1" id="KW-0732">Signal</keyword>
<organism evidence="2 3">
    <name type="scientific">Fertoeibacter niger</name>
    <dbReference type="NCBI Taxonomy" id="2656921"/>
    <lineage>
        <taxon>Bacteria</taxon>
        <taxon>Pseudomonadati</taxon>
        <taxon>Pseudomonadota</taxon>
        <taxon>Alphaproteobacteria</taxon>
        <taxon>Rhodobacterales</taxon>
        <taxon>Paracoccaceae</taxon>
        <taxon>Fertoeibacter</taxon>
    </lineage>
</organism>
<accession>A0A8X8H076</accession>
<name>A0A8X8H076_9RHOB</name>